<dbReference type="RefSeq" id="WP_253740182.1">
    <property type="nucleotide sequence ID" value="NZ_BAABKA010000025.1"/>
</dbReference>
<evidence type="ECO:0000313" key="2">
    <source>
        <dbReference type="Proteomes" id="UP001139648"/>
    </source>
</evidence>
<reference evidence="1" key="1">
    <citation type="submission" date="2022-06" db="EMBL/GenBank/DDBJ databases">
        <title>Sequencing the genomes of 1000 actinobacteria strains.</title>
        <authorList>
            <person name="Klenk H.-P."/>
        </authorList>
    </citation>
    <scope>NUCLEOTIDE SEQUENCE</scope>
    <source>
        <strain evidence="1">DSM 46694</strain>
    </source>
</reference>
<evidence type="ECO:0000313" key="1">
    <source>
        <dbReference type="EMBL" id="MCP2353651.1"/>
    </source>
</evidence>
<gene>
    <name evidence="1" type="ORF">HD597_000671</name>
</gene>
<dbReference type="AlphaFoldDB" id="A0A9X2K1K9"/>
<sequence>MNDHRSFFTTHDLKRLAPHPLVVSSPFGDLLPAMTIGRRQLASAPDRCWELPRGRIGAWSLPEAVVEVLVSPVTPRWTPHPVTASWGIVWRVTAQAEVSGLRMSVGYDTLPAGVTIWPAAGYGLCGLDVDDRDIELTFGGWNENLLYHEATMGRLLPRRWAELLERDPDIPFVTYSSGHRHVIWELPGLLKGERCDVHAAVSWAPQPTNGAPSHHVDSVYAGDIIEQAML</sequence>
<accession>A0A9X2K1K9</accession>
<keyword evidence="2" id="KW-1185">Reference proteome</keyword>
<protein>
    <submittedName>
        <fullName evidence="1">Uncharacterized protein</fullName>
    </submittedName>
</protein>
<proteinExistence type="predicted"/>
<organism evidence="1 2">
    <name type="scientific">Nonomuraea thailandensis</name>
    <dbReference type="NCBI Taxonomy" id="1188745"/>
    <lineage>
        <taxon>Bacteria</taxon>
        <taxon>Bacillati</taxon>
        <taxon>Actinomycetota</taxon>
        <taxon>Actinomycetes</taxon>
        <taxon>Streptosporangiales</taxon>
        <taxon>Streptosporangiaceae</taxon>
        <taxon>Nonomuraea</taxon>
    </lineage>
</organism>
<name>A0A9X2K1K9_9ACTN</name>
<dbReference type="Proteomes" id="UP001139648">
    <property type="component" value="Unassembled WGS sequence"/>
</dbReference>
<dbReference type="EMBL" id="JAMZEB010000001">
    <property type="protein sequence ID" value="MCP2353651.1"/>
    <property type="molecule type" value="Genomic_DNA"/>
</dbReference>
<comment type="caution">
    <text evidence="1">The sequence shown here is derived from an EMBL/GenBank/DDBJ whole genome shotgun (WGS) entry which is preliminary data.</text>
</comment>